<proteinExistence type="predicted"/>
<gene>
    <name evidence="2" type="ORF">RD110_05620</name>
</gene>
<accession>A0A1P8K3B0</accession>
<name>A0A1P8K3B0_9BURK</name>
<feature type="transmembrane region" description="Helical" evidence="1">
    <location>
        <begin position="59"/>
        <end position="79"/>
    </location>
</feature>
<dbReference type="Pfam" id="PF11067">
    <property type="entry name" value="DUF2868"/>
    <property type="match status" value="1"/>
</dbReference>
<dbReference type="AlphaFoldDB" id="A0A1P8K3B0"/>
<keyword evidence="1" id="KW-0472">Membrane</keyword>
<feature type="transmembrane region" description="Helical" evidence="1">
    <location>
        <begin position="162"/>
        <end position="187"/>
    </location>
</feature>
<dbReference type="InterPro" id="IPR021296">
    <property type="entry name" value="DUF2868"/>
</dbReference>
<feature type="transmembrane region" description="Helical" evidence="1">
    <location>
        <begin position="91"/>
        <end position="117"/>
    </location>
</feature>
<protein>
    <recommendedName>
        <fullName evidence="4">DUF2868 domain-containing protein</fullName>
    </recommendedName>
</protein>
<dbReference type="EMBL" id="CP019236">
    <property type="protein sequence ID" value="APW40493.1"/>
    <property type="molecule type" value="Genomic_DNA"/>
</dbReference>
<feature type="transmembrane region" description="Helical" evidence="1">
    <location>
        <begin position="243"/>
        <end position="270"/>
    </location>
</feature>
<dbReference type="KEGG" id="rhy:RD110_05620"/>
<organism evidence="2 3">
    <name type="scientific">Rhodoferax koreensis</name>
    <dbReference type="NCBI Taxonomy" id="1842727"/>
    <lineage>
        <taxon>Bacteria</taxon>
        <taxon>Pseudomonadati</taxon>
        <taxon>Pseudomonadota</taxon>
        <taxon>Betaproteobacteria</taxon>
        <taxon>Burkholderiales</taxon>
        <taxon>Comamonadaceae</taxon>
        <taxon>Rhodoferax</taxon>
    </lineage>
</organism>
<dbReference type="STRING" id="1842727.RD110_05620"/>
<keyword evidence="1" id="KW-0812">Transmembrane</keyword>
<evidence type="ECO:0000313" key="2">
    <source>
        <dbReference type="EMBL" id="APW40493.1"/>
    </source>
</evidence>
<dbReference type="Proteomes" id="UP000186609">
    <property type="component" value="Chromosome"/>
</dbReference>
<reference evidence="2 3" key="1">
    <citation type="submission" date="2017-01" db="EMBL/GenBank/DDBJ databases">
        <authorList>
            <person name="Mah S.A."/>
            <person name="Swanson W.J."/>
            <person name="Moy G.W."/>
            <person name="Vacquier V.D."/>
        </authorList>
    </citation>
    <scope>NUCLEOTIDE SEQUENCE [LARGE SCALE GENOMIC DNA]</scope>
    <source>
        <strain evidence="2 3">DCY110</strain>
    </source>
</reference>
<keyword evidence="3" id="KW-1185">Reference proteome</keyword>
<evidence type="ECO:0000313" key="3">
    <source>
        <dbReference type="Proteomes" id="UP000186609"/>
    </source>
</evidence>
<keyword evidence="1" id="KW-1133">Transmembrane helix</keyword>
<sequence length="446" mass="47307">MAETVRLVESQGPLDDAQVLRALVATGADGGQSGWLMSRAWQLGRRLGLDQQLQRWQSMAGAALLALVGLVLLGALGAAGSVVHSGRTVNAVAALFSLLGLHAVTLALWLVGLVAPWPSSGGALGRLWLELVARLSNGRKANAANLLQASVNLLRRERLAPWLFGCVSHTVWALSFVVMLAALGFAFSFQAYRLTWETTILSPDFFVTFVRATGWLPGALGFPVPDTATLLAPGAASADQRAWAWWLIGCVAIYGLLPRALLAVFCAAWWRRRAAALRLDTADPYYRGLLARRDALQPAAVVDAEQPWQAARPGHAPVPGKGAAVVGFELPPELAVLSVAGDVWSRRISGTSAERSEVLEALRAFAPARLLLVCHAASSPDRGTARFVREAAEHASAASLLLAGAAVSPQDAARWTDWLGAARLEGIALLTDEADGRAWLEGATHG</sequence>
<evidence type="ECO:0008006" key="4">
    <source>
        <dbReference type="Google" id="ProtNLM"/>
    </source>
</evidence>
<evidence type="ECO:0000256" key="1">
    <source>
        <dbReference type="SAM" id="Phobius"/>
    </source>
</evidence>